<organism evidence="1 2">
    <name type="scientific">Thraustotheca clavata</name>
    <dbReference type="NCBI Taxonomy" id="74557"/>
    <lineage>
        <taxon>Eukaryota</taxon>
        <taxon>Sar</taxon>
        <taxon>Stramenopiles</taxon>
        <taxon>Oomycota</taxon>
        <taxon>Saprolegniomycetes</taxon>
        <taxon>Saprolegniales</taxon>
        <taxon>Achlyaceae</taxon>
        <taxon>Thraustotheca</taxon>
    </lineage>
</organism>
<evidence type="ECO:0000313" key="2">
    <source>
        <dbReference type="Proteomes" id="UP000243217"/>
    </source>
</evidence>
<proteinExistence type="predicted"/>
<sequence length="65" mass="7315">MDKAAEFGRFDIVKYILENRTEDVLCQPWIRLLPMATLTSSNNGDVVVAALSKHWFLTEAIDSSS</sequence>
<protein>
    <submittedName>
        <fullName evidence="1">Uncharacterized protein</fullName>
    </submittedName>
</protein>
<reference evidence="1 2" key="1">
    <citation type="journal article" date="2014" name="Genome Biol. Evol.">
        <title>The secreted proteins of Achlya hypogyna and Thraustotheca clavata identify the ancestral oomycete secretome and reveal gene acquisitions by horizontal gene transfer.</title>
        <authorList>
            <person name="Misner I."/>
            <person name="Blouin N."/>
            <person name="Leonard G."/>
            <person name="Richards T.A."/>
            <person name="Lane C.E."/>
        </authorList>
    </citation>
    <scope>NUCLEOTIDE SEQUENCE [LARGE SCALE GENOMIC DNA]</scope>
    <source>
        <strain evidence="1 2">ATCC 34112</strain>
    </source>
</reference>
<comment type="caution">
    <text evidence="1">The sequence shown here is derived from an EMBL/GenBank/DDBJ whole genome shotgun (WGS) entry which is preliminary data.</text>
</comment>
<dbReference type="AlphaFoldDB" id="A0A1W0A5Z4"/>
<name>A0A1W0A5Z4_9STRA</name>
<dbReference type="Proteomes" id="UP000243217">
    <property type="component" value="Unassembled WGS sequence"/>
</dbReference>
<keyword evidence="2" id="KW-1185">Reference proteome</keyword>
<gene>
    <name evidence="1" type="ORF">THRCLA_20554</name>
</gene>
<accession>A0A1W0A5Z4</accession>
<evidence type="ECO:0000313" key="1">
    <source>
        <dbReference type="EMBL" id="OQS05696.1"/>
    </source>
</evidence>
<dbReference type="EMBL" id="JNBS01000427">
    <property type="protein sequence ID" value="OQS05696.1"/>
    <property type="molecule type" value="Genomic_DNA"/>
</dbReference>